<sequence length="97" mass="11091">KPFAGENKEQRDGSADVTKADDETFSIKSKQNPVQKKESFWEIARIRMEILILGQRLMKTRKEELCKKRILMGERCKPINKSGVLQYGGDGILLPEP</sequence>
<name>R0FIM8_9BRAS</name>
<dbReference type="PANTHER" id="PTHR33237:SF31">
    <property type="entry name" value="F2P16.13 PROTEIN"/>
    <property type="match status" value="1"/>
</dbReference>
<evidence type="ECO:0000313" key="2">
    <source>
        <dbReference type="EMBL" id="EOA22247.1"/>
    </source>
</evidence>
<dbReference type="EMBL" id="KB870810">
    <property type="protein sequence ID" value="EOA22247.1"/>
    <property type="molecule type" value="Genomic_DNA"/>
</dbReference>
<feature type="compositionally biased region" description="Basic and acidic residues" evidence="1">
    <location>
        <begin position="1"/>
        <end position="22"/>
    </location>
</feature>
<dbReference type="PANTHER" id="PTHR33237">
    <property type="entry name" value="F2P16.13 PROTEIN-RELATED"/>
    <property type="match status" value="1"/>
</dbReference>
<keyword evidence="3" id="KW-1185">Reference proteome</keyword>
<accession>R0FIM8</accession>
<organism evidence="2 3">
    <name type="scientific">Capsella rubella</name>
    <dbReference type="NCBI Taxonomy" id="81985"/>
    <lineage>
        <taxon>Eukaryota</taxon>
        <taxon>Viridiplantae</taxon>
        <taxon>Streptophyta</taxon>
        <taxon>Embryophyta</taxon>
        <taxon>Tracheophyta</taxon>
        <taxon>Spermatophyta</taxon>
        <taxon>Magnoliopsida</taxon>
        <taxon>eudicotyledons</taxon>
        <taxon>Gunneridae</taxon>
        <taxon>Pentapetalae</taxon>
        <taxon>rosids</taxon>
        <taxon>malvids</taxon>
        <taxon>Brassicales</taxon>
        <taxon>Brassicaceae</taxon>
        <taxon>Camelineae</taxon>
        <taxon>Capsella</taxon>
    </lineage>
</organism>
<dbReference type="AlphaFoldDB" id="R0FIM8"/>
<evidence type="ECO:0000313" key="3">
    <source>
        <dbReference type="Proteomes" id="UP000029121"/>
    </source>
</evidence>
<reference evidence="3" key="1">
    <citation type="journal article" date="2013" name="Nat. Genet.">
        <title>The Capsella rubella genome and the genomic consequences of rapid mating system evolution.</title>
        <authorList>
            <person name="Slotte T."/>
            <person name="Hazzouri K.M."/>
            <person name="Agren J.A."/>
            <person name="Koenig D."/>
            <person name="Maumus F."/>
            <person name="Guo Y.L."/>
            <person name="Steige K."/>
            <person name="Platts A.E."/>
            <person name="Escobar J.S."/>
            <person name="Newman L.K."/>
            <person name="Wang W."/>
            <person name="Mandakova T."/>
            <person name="Vello E."/>
            <person name="Smith L.M."/>
            <person name="Henz S.R."/>
            <person name="Steffen J."/>
            <person name="Takuno S."/>
            <person name="Brandvain Y."/>
            <person name="Coop G."/>
            <person name="Andolfatto P."/>
            <person name="Hu T.T."/>
            <person name="Blanchette M."/>
            <person name="Clark R.M."/>
            <person name="Quesneville H."/>
            <person name="Nordborg M."/>
            <person name="Gaut B.S."/>
            <person name="Lysak M.A."/>
            <person name="Jenkins J."/>
            <person name="Grimwood J."/>
            <person name="Chapman J."/>
            <person name="Prochnik S."/>
            <person name="Shu S."/>
            <person name="Rokhsar D."/>
            <person name="Schmutz J."/>
            <person name="Weigel D."/>
            <person name="Wright S.I."/>
        </authorList>
    </citation>
    <scope>NUCLEOTIDE SEQUENCE [LARGE SCALE GENOMIC DNA]</scope>
    <source>
        <strain evidence="3">cv. Monte Gargano</strain>
    </source>
</reference>
<evidence type="ECO:0000256" key="1">
    <source>
        <dbReference type="SAM" id="MobiDB-lite"/>
    </source>
</evidence>
<proteinExistence type="predicted"/>
<gene>
    <name evidence="2" type="ORF">CARUB_v10002836mg</name>
</gene>
<feature type="non-terminal residue" evidence="2">
    <location>
        <position position="1"/>
    </location>
</feature>
<protein>
    <submittedName>
        <fullName evidence="2">Uncharacterized protein</fullName>
    </submittedName>
</protein>
<feature type="region of interest" description="Disordered" evidence="1">
    <location>
        <begin position="1"/>
        <end position="34"/>
    </location>
</feature>
<dbReference type="Proteomes" id="UP000029121">
    <property type="component" value="Unassembled WGS sequence"/>
</dbReference>